<dbReference type="Pfam" id="PF13490">
    <property type="entry name" value="zf-HC2"/>
    <property type="match status" value="1"/>
</dbReference>
<dbReference type="EMBL" id="LR134405">
    <property type="protein sequence ID" value="VEH67531.1"/>
    <property type="molecule type" value="Genomic_DNA"/>
</dbReference>
<organism evidence="2 3">
    <name type="scientific">Rodentibacter pneumotropicus</name>
    <dbReference type="NCBI Taxonomy" id="758"/>
    <lineage>
        <taxon>Bacteria</taxon>
        <taxon>Pseudomonadati</taxon>
        <taxon>Pseudomonadota</taxon>
        <taxon>Gammaproteobacteria</taxon>
        <taxon>Pasteurellales</taxon>
        <taxon>Pasteurellaceae</taxon>
        <taxon>Rodentibacter</taxon>
    </lineage>
</organism>
<gene>
    <name evidence="2" type="ORF">NCTC8284_02728</name>
</gene>
<dbReference type="STRING" id="758.GCA_000730685_00149"/>
<evidence type="ECO:0000313" key="3">
    <source>
        <dbReference type="Proteomes" id="UP000278733"/>
    </source>
</evidence>
<evidence type="ECO:0000259" key="1">
    <source>
        <dbReference type="Pfam" id="PF13490"/>
    </source>
</evidence>
<name>A0A3S5ES97_9PAST</name>
<feature type="domain" description="Putative zinc-finger" evidence="1">
    <location>
        <begin position="3"/>
        <end position="37"/>
    </location>
</feature>
<dbReference type="Proteomes" id="UP000278733">
    <property type="component" value="Chromosome"/>
</dbReference>
<reference evidence="2 3" key="1">
    <citation type="submission" date="2018-12" db="EMBL/GenBank/DDBJ databases">
        <authorList>
            <consortium name="Pathogen Informatics"/>
        </authorList>
    </citation>
    <scope>NUCLEOTIDE SEQUENCE [LARGE SCALE GENOMIC DNA]</scope>
    <source>
        <strain evidence="2 3">NCTC8284</strain>
    </source>
</reference>
<proteinExistence type="predicted"/>
<dbReference type="InterPro" id="IPR027383">
    <property type="entry name" value="Znf_put"/>
</dbReference>
<accession>A0A3S5ES97</accession>
<evidence type="ECO:0000313" key="2">
    <source>
        <dbReference type="EMBL" id="VEH67531.1"/>
    </source>
</evidence>
<dbReference type="AlphaFoldDB" id="A0A3S5ES97"/>
<protein>
    <recommendedName>
        <fullName evidence="1">Putative zinc-finger domain-containing protein</fullName>
    </recommendedName>
</protein>
<sequence length="80" mass="9202">MHCRQATRIISDSHERPLTLQEKVGLRLHLVTCPHCRNFKQNCGKLSQLMKEFAKNSKNKKAEVLSFRTNIASSIPLLKK</sequence>
<dbReference type="KEGG" id="rpne:NCTC8284_02728"/>